<proteinExistence type="predicted"/>
<protein>
    <submittedName>
        <fullName evidence="3">Uncharacterized protein</fullName>
    </submittedName>
</protein>
<evidence type="ECO:0000313" key="4">
    <source>
        <dbReference type="Proteomes" id="UP001150259"/>
    </source>
</evidence>
<organism evidence="3 4">
    <name type="scientific">Intrasporangium calvum</name>
    <dbReference type="NCBI Taxonomy" id="53358"/>
    <lineage>
        <taxon>Bacteria</taxon>
        <taxon>Bacillati</taxon>
        <taxon>Actinomycetota</taxon>
        <taxon>Actinomycetes</taxon>
        <taxon>Micrococcales</taxon>
        <taxon>Intrasporangiaceae</taxon>
        <taxon>Intrasporangium</taxon>
    </lineage>
</organism>
<accession>A0ABT5GGV3</accession>
<name>A0ABT5GGV3_9MICO</name>
<keyword evidence="2" id="KW-1133">Transmembrane helix</keyword>
<keyword evidence="2" id="KW-0812">Transmembrane</keyword>
<evidence type="ECO:0000256" key="1">
    <source>
        <dbReference type="SAM" id="MobiDB-lite"/>
    </source>
</evidence>
<feature type="compositionally biased region" description="Low complexity" evidence="1">
    <location>
        <begin position="83"/>
        <end position="97"/>
    </location>
</feature>
<keyword evidence="2" id="KW-0472">Membrane</keyword>
<reference evidence="3 4" key="1">
    <citation type="submission" date="2022-11" db="EMBL/GenBank/DDBJ databases">
        <title>Anaerobic phenanthrene biodegradation by a DNRA strain PheN6.</title>
        <authorList>
            <person name="Zhang Z."/>
        </authorList>
    </citation>
    <scope>NUCLEOTIDE SEQUENCE [LARGE SCALE GENOMIC DNA]</scope>
    <source>
        <strain evidence="3 4">PheN6</strain>
    </source>
</reference>
<sequence>MSDLNHNPQTGSDADLESAFRTALKGRAAGVAAPGDFAPLAIARRRRDQRAKGAIGAVAFTAVLALAVPALASGDREVPVLPASTSGATGSVTTDPTPSTPPTTPPTTTATTTATAAAESTKSAQKQASSASSWAAGDRLHVGDRTIQLEPGTVVASFAVVDGGRIILDSSVGVDGPAELEVLDPTGRTLTSIEPWERGPGFAWSASPDGAKLLVSDGASLTIYATDGRKLATRPDARAAQAIVGGLAYASAPAASSTEPSLEWNYLTDEVRELPPGLRAVTQDGQRAAGYQIPPTKDGAKGCWVTYQLASPEDRDEHCVGWFFPMRFSEQGTYLIGGSSFDDGRGGLGNGVKNLAVVRVSDGSVVVGAESGDDQLLGWSLQVSADETSFLVSRRTTPLSDERVPNNTLARCTFDAQCDEVAPEQQGPRTWLGHYTVAR</sequence>
<dbReference type="EMBL" id="JAPFQL010000026">
    <property type="protein sequence ID" value="MDC5697151.1"/>
    <property type="molecule type" value="Genomic_DNA"/>
</dbReference>
<evidence type="ECO:0000256" key="2">
    <source>
        <dbReference type="SAM" id="Phobius"/>
    </source>
</evidence>
<gene>
    <name evidence="3" type="ORF">OO014_07760</name>
</gene>
<feature type="region of interest" description="Disordered" evidence="1">
    <location>
        <begin position="81"/>
        <end position="135"/>
    </location>
</feature>
<feature type="compositionally biased region" description="Low complexity" evidence="1">
    <location>
        <begin position="106"/>
        <end position="135"/>
    </location>
</feature>
<evidence type="ECO:0000313" key="3">
    <source>
        <dbReference type="EMBL" id="MDC5697151.1"/>
    </source>
</evidence>
<comment type="caution">
    <text evidence="3">The sequence shown here is derived from an EMBL/GenBank/DDBJ whole genome shotgun (WGS) entry which is preliminary data.</text>
</comment>
<keyword evidence="4" id="KW-1185">Reference proteome</keyword>
<dbReference type="Proteomes" id="UP001150259">
    <property type="component" value="Unassembled WGS sequence"/>
</dbReference>
<dbReference type="RefSeq" id="WP_272461725.1">
    <property type="nucleotide sequence ID" value="NZ_JAPFQL010000026.1"/>
</dbReference>
<feature type="transmembrane region" description="Helical" evidence="2">
    <location>
        <begin position="54"/>
        <end position="72"/>
    </location>
</feature>